<dbReference type="Proteomes" id="UP000037179">
    <property type="component" value="Unassembled WGS sequence"/>
</dbReference>
<evidence type="ECO:0000256" key="1">
    <source>
        <dbReference type="SAM" id="MobiDB-lite"/>
    </source>
</evidence>
<name>A0ABC9YX16_9NOCA</name>
<reference evidence="2 3" key="2">
    <citation type="journal article" date="2016" name="Genome Announc.">
        <title>Draft Genome Sequence of Erythromycin- and Oxytetracycline-Sensitive Nocardia seriolae Strain U-1 (NBRC 110359).</title>
        <authorList>
            <person name="Imajoh M."/>
            <person name="Sukeda M."/>
            <person name="Shimizu M."/>
            <person name="Yamane J."/>
            <person name="Ohnishi K."/>
            <person name="Oshima S."/>
        </authorList>
    </citation>
    <scope>NUCLEOTIDE SEQUENCE [LARGE SCALE GENOMIC DNA]</scope>
    <source>
        <strain evidence="2 3">U-1</strain>
    </source>
</reference>
<reference evidence="3" key="1">
    <citation type="submission" date="2015-07" db="EMBL/GenBank/DDBJ databases">
        <title>Nocardia seriolae U-1 whole genome shotgun sequence.</title>
        <authorList>
            <person name="Imajoh M."/>
            <person name="Fukumoto Y."/>
            <person name="Sukeda M."/>
            <person name="Yamane J."/>
            <person name="Yamasaki K."/>
            <person name="Shimizu M."/>
            <person name="Ohnishi K."/>
            <person name="Oshima S."/>
        </authorList>
    </citation>
    <scope>NUCLEOTIDE SEQUENCE [LARGE SCALE GENOMIC DNA]</scope>
    <source>
        <strain evidence="3">U-1</strain>
    </source>
</reference>
<accession>A0ABC9YX16</accession>
<comment type="caution">
    <text evidence="2">The sequence shown here is derived from an EMBL/GenBank/DDBJ whole genome shotgun (WGS) entry which is preliminary data.</text>
</comment>
<evidence type="ECO:0000313" key="3">
    <source>
        <dbReference type="Proteomes" id="UP000037179"/>
    </source>
</evidence>
<dbReference type="EMBL" id="BBYQ01000063">
    <property type="protein sequence ID" value="GAP29751.1"/>
    <property type="molecule type" value="Genomic_DNA"/>
</dbReference>
<evidence type="ECO:0000313" key="2">
    <source>
        <dbReference type="EMBL" id="GAP29751.1"/>
    </source>
</evidence>
<keyword evidence="3" id="KW-1185">Reference proteome</keyword>
<sequence length="157" mass="16587">MNSSRSLTDTPVPDEVSGVGKSEQVKHGSGIEAIVERSRPTRAALISLRILCHSALGMCGRHCTALRCLGVVDLQLGTTSTPPGPAAGEIRTKTVSWRDPHATASDGRDRSGLEFLTAWMREETSGAPIGELMNFRLFAVEAGEVVFACAAPGLAAR</sequence>
<protein>
    <submittedName>
        <fullName evidence="2">Uncharacterized protein</fullName>
    </submittedName>
</protein>
<gene>
    <name evidence="2" type="ORF">NSK11_contig00063-0022</name>
</gene>
<organism evidence="2 3">
    <name type="scientific">Nocardia seriolae</name>
    <dbReference type="NCBI Taxonomy" id="37332"/>
    <lineage>
        <taxon>Bacteria</taxon>
        <taxon>Bacillati</taxon>
        <taxon>Actinomycetota</taxon>
        <taxon>Actinomycetes</taxon>
        <taxon>Mycobacteriales</taxon>
        <taxon>Nocardiaceae</taxon>
        <taxon>Nocardia</taxon>
    </lineage>
</organism>
<dbReference type="AlphaFoldDB" id="A0ABC9YX16"/>
<feature type="region of interest" description="Disordered" evidence="1">
    <location>
        <begin position="1"/>
        <end position="31"/>
    </location>
</feature>
<proteinExistence type="predicted"/>